<evidence type="ECO:0000256" key="1">
    <source>
        <dbReference type="SAM" id="Phobius"/>
    </source>
</evidence>
<feature type="transmembrane region" description="Helical" evidence="1">
    <location>
        <begin position="59"/>
        <end position="80"/>
    </location>
</feature>
<dbReference type="EMBL" id="DRZI01000259">
    <property type="protein sequence ID" value="HHP82214.1"/>
    <property type="molecule type" value="Genomic_DNA"/>
</dbReference>
<reference evidence="3" key="1">
    <citation type="journal article" date="2020" name="mSystems">
        <title>Genome- and Community-Level Interaction Insights into Carbon Utilization and Element Cycling Functions of Hydrothermarchaeota in Hydrothermal Sediment.</title>
        <authorList>
            <person name="Zhou Z."/>
            <person name="Liu Y."/>
            <person name="Xu W."/>
            <person name="Pan J."/>
            <person name="Luo Z.H."/>
            <person name="Li M."/>
        </authorList>
    </citation>
    <scope>NUCLEOTIDE SEQUENCE [LARGE SCALE GENOMIC DNA]</scope>
    <source>
        <strain evidence="3">SpSt-1</strain>
        <strain evidence="2">SpSt-1121</strain>
    </source>
</reference>
<dbReference type="AlphaFoldDB" id="A0A7C5YSM5"/>
<accession>A0A7C5YSM5</accession>
<evidence type="ECO:0000313" key="3">
    <source>
        <dbReference type="EMBL" id="HHR96070.1"/>
    </source>
</evidence>
<gene>
    <name evidence="3" type="ORF">ENL47_04485</name>
    <name evidence="2" type="ORF">ENM84_06065</name>
</gene>
<comment type="caution">
    <text evidence="3">The sequence shown here is derived from an EMBL/GenBank/DDBJ whole genome shotgun (WGS) entry which is preliminary data.</text>
</comment>
<name>A0A7C5YSM5_9CREN</name>
<keyword evidence="1" id="KW-0472">Membrane</keyword>
<keyword evidence="1" id="KW-0812">Transmembrane</keyword>
<sequence>MGLEELNNVLGHFIVLFRSSSSVAGIFAWIGIILIAIVLIYYISLGFVKLTKAFLRMKVKYLGLVLMIIGIIFIALSIVIP</sequence>
<protein>
    <submittedName>
        <fullName evidence="3">Uncharacterized protein</fullName>
    </submittedName>
</protein>
<evidence type="ECO:0000313" key="2">
    <source>
        <dbReference type="EMBL" id="HHP82214.1"/>
    </source>
</evidence>
<proteinExistence type="predicted"/>
<organism evidence="3">
    <name type="scientific">Ignisphaera aggregans</name>
    <dbReference type="NCBI Taxonomy" id="334771"/>
    <lineage>
        <taxon>Archaea</taxon>
        <taxon>Thermoproteota</taxon>
        <taxon>Thermoprotei</taxon>
        <taxon>Desulfurococcales</taxon>
        <taxon>Desulfurococcaceae</taxon>
        <taxon>Ignisphaera</taxon>
    </lineage>
</organism>
<dbReference type="EMBL" id="DRUB01000081">
    <property type="protein sequence ID" value="HHR96070.1"/>
    <property type="molecule type" value="Genomic_DNA"/>
</dbReference>
<keyword evidence="1" id="KW-1133">Transmembrane helix</keyword>
<feature type="transmembrane region" description="Helical" evidence="1">
    <location>
        <begin position="26"/>
        <end position="47"/>
    </location>
</feature>